<dbReference type="GO" id="GO:0016926">
    <property type="term" value="P:protein desumoylation"/>
    <property type="evidence" value="ECO:0007669"/>
    <property type="project" value="TreeGrafter"/>
</dbReference>
<dbReference type="PROSITE" id="PS50600">
    <property type="entry name" value="ULP_PROTEASE"/>
    <property type="match status" value="1"/>
</dbReference>
<evidence type="ECO:0000256" key="2">
    <source>
        <dbReference type="ARBA" id="ARBA00022670"/>
    </source>
</evidence>
<dbReference type="AlphaFoldDB" id="A0AAE1I0G2"/>
<dbReference type="Gene3D" id="3.30.40.10">
    <property type="entry name" value="Zinc/RING finger domain, C3HC4 (zinc finger)"/>
    <property type="match status" value="1"/>
</dbReference>
<dbReference type="Gene3D" id="3.40.395.10">
    <property type="entry name" value="Adenoviral Proteinase, Chain A"/>
    <property type="match status" value="1"/>
</dbReference>
<dbReference type="GO" id="GO:0005634">
    <property type="term" value="C:nucleus"/>
    <property type="evidence" value="ECO:0007669"/>
    <property type="project" value="TreeGrafter"/>
</dbReference>
<feature type="domain" description="Ubiquitin-like protease family profile" evidence="5">
    <location>
        <begin position="63"/>
        <end position="230"/>
    </location>
</feature>
<dbReference type="SUPFAM" id="SSF54001">
    <property type="entry name" value="Cysteine proteinases"/>
    <property type="match status" value="1"/>
</dbReference>
<dbReference type="InterPro" id="IPR011011">
    <property type="entry name" value="Znf_FYVE_PHD"/>
</dbReference>
<dbReference type="Pfam" id="PF02902">
    <property type="entry name" value="Peptidase_C48"/>
    <property type="match status" value="1"/>
</dbReference>
<dbReference type="PANTHER" id="PTHR12606">
    <property type="entry name" value="SENTRIN/SUMO-SPECIFIC PROTEASE"/>
    <property type="match status" value="1"/>
</dbReference>
<dbReference type="InterPro" id="IPR038765">
    <property type="entry name" value="Papain-like_cys_pep_sf"/>
</dbReference>
<evidence type="ECO:0000313" key="7">
    <source>
        <dbReference type="Proteomes" id="UP001219518"/>
    </source>
</evidence>
<dbReference type="GO" id="GO:0006508">
    <property type="term" value="P:proteolysis"/>
    <property type="evidence" value="ECO:0007669"/>
    <property type="project" value="UniProtKB-KW"/>
</dbReference>
<name>A0AAE1I0G2_9NEOP</name>
<evidence type="ECO:0000313" key="6">
    <source>
        <dbReference type="EMBL" id="KAK3931247.1"/>
    </source>
</evidence>
<keyword evidence="3" id="KW-0378">Hydrolase</keyword>
<comment type="similarity">
    <text evidence="1">Belongs to the peptidase C48 family.</text>
</comment>
<protein>
    <submittedName>
        <fullName evidence="6">Sentrin-specific protease 2</fullName>
    </submittedName>
</protein>
<dbReference type="EMBL" id="JAHWGI010001420">
    <property type="protein sequence ID" value="KAK3931247.1"/>
    <property type="molecule type" value="Genomic_DNA"/>
</dbReference>
<accession>A0AAE1I0G2</accession>
<reference evidence="6" key="2">
    <citation type="journal article" date="2023" name="BMC Genomics">
        <title>Pest status, molecular evolution, and epigenetic factors derived from the genome assembly of Frankliniella fusca, a thysanopteran phytovirus vector.</title>
        <authorList>
            <person name="Catto M.A."/>
            <person name="Labadie P.E."/>
            <person name="Jacobson A.L."/>
            <person name="Kennedy G.G."/>
            <person name="Srinivasan R."/>
            <person name="Hunt B.G."/>
        </authorList>
    </citation>
    <scope>NUCLEOTIDE SEQUENCE</scope>
    <source>
        <strain evidence="6">PL_HMW_Pooled</strain>
    </source>
</reference>
<evidence type="ECO:0000256" key="3">
    <source>
        <dbReference type="ARBA" id="ARBA00022801"/>
    </source>
</evidence>
<proteinExistence type="inferred from homology"/>
<keyword evidence="4" id="KW-0788">Thiol protease</keyword>
<dbReference type="PANTHER" id="PTHR12606:SF141">
    <property type="entry name" value="GH15225P-RELATED"/>
    <property type="match status" value="1"/>
</dbReference>
<reference evidence="6" key="1">
    <citation type="submission" date="2021-07" db="EMBL/GenBank/DDBJ databases">
        <authorList>
            <person name="Catto M.A."/>
            <person name="Jacobson A."/>
            <person name="Kennedy G."/>
            <person name="Labadie P."/>
            <person name="Hunt B.G."/>
            <person name="Srinivasan R."/>
        </authorList>
    </citation>
    <scope>NUCLEOTIDE SEQUENCE</scope>
    <source>
        <strain evidence="6">PL_HMW_Pooled</strain>
        <tissue evidence="6">Head</tissue>
    </source>
</reference>
<dbReference type="InterPro" id="IPR003653">
    <property type="entry name" value="Peptidase_C48_C"/>
</dbReference>
<dbReference type="SUPFAM" id="SSF57903">
    <property type="entry name" value="FYVE/PHD zinc finger"/>
    <property type="match status" value="1"/>
</dbReference>
<dbReference type="Proteomes" id="UP001219518">
    <property type="component" value="Unassembled WGS sequence"/>
</dbReference>
<evidence type="ECO:0000259" key="5">
    <source>
        <dbReference type="PROSITE" id="PS50600"/>
    </source>
</evidence>
<sequence length="402" mass="45994">MILDFLYQWMALIHTRMGFSLHPNVTVRAKKAKLHSSLIEYPWDHCNQEERFDQNFDYHVANYQFSQGDYDSLSGSSWLTDRVIDCFMALALSSDFLSNSEASVLVLDSMVLECATMGLQSVFERAIRSKFLFNDVWIVPTHVQRNHWILIVVLIRTKKVIILDPFGGRVSDSVEEHIQIVRHMLSLSHSDIFKNEIAWNEWEFTAPSDMGSQSNSYDCGVCVCVWTYFISTGLTPPSVQEICASSTAVRTWMKNLLLSKAVKTERLKPQKFKAEDEHIVAVYSDFDKGVSSGSVKIEKPWLSLPAPVVSRDLVGGSRTVDFLATIMRNLWEATDTFCGAKRCKRGILAYFCEGCREFFHLGCIGDLRKPPEQGDYMCPKHIIVKTRTREACRPVRFRRSLE</sequence>
<keyword evidence="7" id="KW-1185">Reference proteome</keyword>
<evidence type="ECO:0000256" key="1">
    <source>
        <dbReference type="ARBA" id="ARBA00005234"/>
    </source>
</evidence>
<keyword evidence="2 6" id="KW-0645">Protease</keyword>
<dbReference type="InterPro" id="IPR013083">
    <property type="entry name" value="Znf_RING/FYVE/PHD"/>
</dbReference>
<comment type="caution">
    <text evidence="6">The sequence shown here is derived from an EMBL/GenBank/DDBJ whole genome shotgun (WGS) entry which is preliminary data.</text>
</comment>
<organism evidence="6 7">
    <name type="scientific">Frankliniella fusca</name>
    <dbReference type="NCBI Taxonomy" id="407009"/>
    <lineage>
        <taxon>Eukaryota</taxon>
        <taxon>Metazoa</taxon>
        <taxon>Ecdysozoa</taxon>
        <taxon>Arthropoda</taxon>
        <taxon>Hexapoda</taxon>
        <taxon>Insecta</taxon>
        <taxon>Pterygota</taxon>
        <taxon>Neoptera</taxon>
        <taxon>Paraneoptera</taxon>
        <taxon>Thysanoptera</taxon>
        <taxon>Terebrantia</taxon>
        <taxon>Thripoidea</taxon>
        <taxon>Thripidae</taxon>
        <taxon>Frankliniella</taxon>
    </lineage>
</organism>
<dbReference type="GO" id="GO:0016929">
    <property type="term" value="F:deSUMOylase activity"/>
    <property type="evidence" value="ECO:0007669"/>
    <property type="project" value="TreeGrafter"/>
</dbReference>
<gene>
    <name evidence="6" type="ORF">KUF71_025391</name>
</gene>
<evidence type="ECO:0000256" key="4">
    <source>
        <dbReference type="ARBA" id="ARBA00022807"/>
    </source>
</evidence>